<dbReference type="Gene3D" id="3.40.50.300">
    <property type="entry name" value="P-loop containing nucleotide triphosphate hydrolases"/>
    <property type="match status" value="1"/>
</dbReference>
<evidence type="ECO:0000256" key="2">
    <source>
        <dbReference type="ARBA" id="ARBA00022448"/>
    </source>
</evidence>
<dbReference type="EMBL" id="BAAANV010000035">
    <property type="protein sequence ID" value="GAA1542661.1"/>
    <property type="molecule type" value="Genomic_DNA"/>
</dbReference>
<dbReference type="PROSITE" id="PS50893">
    <property type="entry name" value="ABC_TRANSPORTER_2"/>
    <property type="match status" value="1"/>
</dbReference>
<dbReference type="InterPro" id="IPR050763">
    <property type="entry name" value="ABC_transporter_ATP-binding"/>
</dbReference>
<dbReference type="Pfam" id="PF00005">
    <property type="entry name" value="ABC_tran"/>
    <property type="match status" value="1"/>
</dbReference>
<feature type="domain" description="ABC transporter" evidence="7">
    <location>
        <begin position="27"/>
        <end position="252"/>
    </location>
</feature>
<dbReference type="SMART" id="SM00382">
    <property type="entry name" value="AAA"/>
    <property type="match status" value="1"/>
</dbReference>
<dbReference type="InterPro" id="IPR027417">
    <property type="entry name" value="P-loop_NTPase"/>
</dbReference>
<keyword evidence="3" id="KW-0547">Nucleotide-binding</keyword>
<comment type="subcellular location">
    <subcellularLocation>
        <location evidence="1">Cell membrane</location>
        <topology evidence="1">Peripheral membrane protein</topology>
    </subcellularLocation>
</comment>
<dbReference type="SUPFAM" id="SSF52540">
    <property type="entry name" value="P-loop containing nucleoside triphosphate hydrolases"/>
    <property type="match status" value="1"/>
</dbReference>
<keyword evidence="9" id="KW-1185">Reference proteome</keyword>
<dbReference type="CDD" id="cd03230">
    <property type="entry name" value="ABC_DR_subfamily_A"/>
    <property type="match status" value="1"/>
</dbReference>
<gene>
    <name evidence="8" type="ORF">GCM10009762_15140</name>
</gene>
<sequence>MAPEYAVSVPHPPSPTVKRPEPAEHAVVVDGVSHAYGGVEALCDLSWHAPAGAITALLGRNGAGKTSVVEMAEGLRRPDSGSIRVLGAEPWNADAAHRARVGVMLQDGGLPMGTRPLELLRHLASFYAEPRDIDELAGALDIPTFNRTSVRRLSGGQRQRVALAAAMIGRPEVLFLDEPSAGLDPHARRDVWDLVEAERERGASVVVTTHSFEEAERLADHVVVMNEGRCVVQGSLADVTDGRSLEDVYFDLTGKGTL</sequence>
<name>A0ABN2BLV7_9MICO</name>
<dbReference type="InterPro" id="IPR003593">
    <property type="entry name" value="AAA+_ATPase"/>
</dbReference>
<keyword evidence="4" id="KW-0067">ATP-binding</keyword>
<dbReference type="InterPro" id="IPR003439">
    <property type="entry name" value="ABC_transporter-like_ATP-bd"/>
</dbReference>
<dbReference type="PROSITE" id="PS00211">
    <property type="entry name" value="ABC_TRANSPORTER_1"/>
    <property type="match status" value="1"/>
</dbReference>
<evidence type="ECO:0000313" key="9">
    <source>
        <dbReference type="Proteomes" id="UP001501288"/>
    </source>
</evidence>
<evidence type="ECO:0000256" key="1">
    <source>
        <dbReference type="ARBA" id="ARBA00004202"/>
    </source>
</evidence>
<evidence type="ECO:0000256" key="4">
    <source>
        <dbReference type="ARBA" id="ARBA00022840"/>
    </source>
</evidence>
<keyword evidence="2" id="KW-0813">Transport</keyword>
<dbReference type="InterPro" id="IPR017871">
    <property type="entry name" value="ABC_transporter-like_CS"/>
</dbReference>
<accession>A0ABN2BLV7</accession>
<reference evidence="8 9" key="1">
    <citation type="journal article" date="2019" name="Int. J. Syst. Evol. Microbiol.">
        <title>The Global Catalogue of Microorganisms (GCM) 10K type strain sequencing project: providing services to taxonomists for standard genome sequencing and annotation.</title>
        <authorList>
            <consortium name="The Broad Institute Genomics Platform"/>
            <consortium name="The Broad Institute Genome Sequencing Center for Infectious Disease"/>
            <person name="Wu L."/>
            <person name="Ma J."/>
        </authorList>
    </citation>
    <scope>NUCLEOTIDE SEQUENCE [LARGE SCALE GENOMIC DNA]</scope>
    <source>
        <strain evidence="8 9">JCM 14588</strain>
    </source>
</reference>
<organism evidence="8 9">
    <name type="scientific">Dermacoccus barathri</name>
    <dbReference type="NCBI Taxonomy" id="322601"/>
    <lineage>
        <taxon>Bacteria</taxon>
        <taxon>Bacillati</taxon>
        <taxon>Actinomycetota</taxon>
        <taxon>Actinomycetes</taxon>
        <taxon>Micrococcales</taxon>
        <taxon>Dermacoccaceae</taxon>
        <taxon>Dermacoccus</taxon>
    </lineage>
</organism>
<dbReference type="PANTHER" id="PTHR42711">
    <property type="entry name" value="ABC TRANSPORTER ATP-BINDING PROTEIN"/>
    <property type="match status" value="1"/>
</dbReference>
<evidence type="ECO:0000256" key="6">
    <source>
        <dbReference type="SAM" id="MobiDB-lite"/>
    </source>
</evidence>
<evidence type="ECO:0000256" key="5">
    <source>
        <dbReference type="ARBA" id="ARBA00023251"/>
    </source>
</evidence>
<feature type="region of interest" description="Disordered" evidence="6">
    <location>
        <begin position="1"/>
        <end position="21"/>
    </location>
</feature>
<dbReference type="PANTHER" id="PTHR42711:SF16">
    <property type="entry name" value="ABC TRANSPORTER ATP-BINDING PROTEIN"/>
    <property type="match status" value="1"/>
</dbReference>
<evidence type="ECO:0000256" key="3">
    <source>
        <dbReference type="ARBA" id="ARBA00022741"/>
    </source>
</evidence>
<evidence type="ECO:0000259" key="7">
    <source>
        <dbReference type="PROSITE" id="PS50893"/>
    </source>
</evidence>
<dbReference type="Proteomes" id="UP001501288">
    <property type="component" value="Unassembled WGS sequence"/>
</dbReference>
<keyword evidence="5" id="KW-0046">Antibiotic resistance</keyword>
<comment type="caution">
    <text evidence="8">The sequence shown here is derived from an EMBL/GenBank/DDBJ whole genome shotgun (WGS) entry which is preliminary data.</text>
</comment>
<evidence type="ECO:0000313" key="8">
    <source>
        <dbReference type="EMBL" id="GAA1542661.1"/>
    </source>
</evidence>
<protein>
    <recommendedName>
        <fullName evidence="7">ABC transporter domain-containing protein</fullName>
    </recommendedName>
</protein>
<proteinExistence type="predicted"/>